<feature type="compositionally biased region" description="Basic residues" evidence="1">
    <location>
        <begin position="74"/>
        <end position="95"/>
    </location>
</feature>
<feature type="compositionally biased region" description="Polar residues" evidence="1">
    <location>
        <begin position="397"/>
        <end position="415"/>
    </location>
</feature>
<evidence type="ECO:0000256" key="1">
    <source>
        <dbReference type="SAM" id="MobiDB-lite"/>
    </source>
</evidence>
<comment type="caution">
    <text evidence="2">The sequence shown here is derived from an EMBL/GenBank/DDBJ whole genome shotgun (WGS) entry which is preliminary data.</text>
</comment>
<reference evidence="2 3" key="1">
    <citation type="journal article" date="2017" name="Nat. Ecol. Evol.">
        <title>Scallop genome provides insights into evolution of bilaterian karyotype and development.</title>
        <authorList>
            <person name="Wang S."/>
            <person name="Zhang J."/>
            <person name="Jiao W."/>
            <person name="Li J."/>
            <person name="Xun X."/>
            <person name="Sun Y."/>
            <person name="Guo X."/>
            <person name="Huan P."/>
            <person name="Dong B."/>
            <person name="Zhang L."/>
            <person name="Hu X."/>
            <person name="Sun X."/>
            <person name="Wang J."/>
            <person name="Zhao C."/>
            <person name="Wang Y."/>
            <person name="Wang D."/>
            <person name="Huang X."/>
            <person name="Wang R."/>
            <person name="Lv J."/>
            <person name="Li Y."/>
            <person name="Zhang Z."/>
            <person name="Liu B."/>
            <person name="Lu W."/>
            <person name="Hui Y."/>
            <person name="Liang J."/>
            <person name="Zhou Z."/>
            <person name="Hou R."/>
            <person name="Li X."/>
            <person name="Liu Y."/>
            <person name="Li H."/>
            <person name="Ning X."/>
            <person name="Lin Y."/>
            <person name="Zhao L."/>
            <person name="Xing Q."/>
            <person name="Dou J."/>
            <person name="Li Y."/>
            <person name="Mao J."/>
            <person name="Guo H."/>
            <person name="Dou H."/>
            <person name="Li T."/>
            <person name="Mu C."/>
            <person name="Jiang W."/>
            <person name="Fu Q."/>
            <person name="Fu X."/>
            <person name="Miao Y."/>
            <person name="Liu J."/>
            <person name="Yu Q."/>
            <person name="Li R."/>
            <person name="Liao H."/>
            <person name="Li X."/>
            <person name="Kong Y."/>
            <person name="Jiang Z."/>
            <person name="Chourrout D."/>
            <person name="Li R."/>
            <person name="Bao Z."/>
        </authorList>
    </citation>
    <scope>NUCLEOTIDE SEQUENCE [LARGE SCALE GENOMIC DNA]</scope>
    <source>
        <strain evidence="2 3">PY_sf001</strain>
    </source>
</reference>
<feature type="compositionally biased region" description="Polar residues" evidence="1">
    <location>
        <begin position="96"/>
        <end position="109"/>
    </location>
</feature>
<feature type="compositionally biased region" description="Polar residues" evidence="1">
    <location>
        <begin position="187"/>
        <end position="197"/>
    </location>
</feature>
<gene>
    <name evidence="2" type="ORF">KP79_PYT21338</name>
</gene>
<dbReference type="OrthoDB" id="6071018at2759"/>
<dbReference type="AlphaFoldDB" id="A0A210PL03"/>
<feature type="compositionally biased region" description="Polar residues" evidence="1">
    <location>
        <begin position="494"/>
        <end position="505"/>
    </location>
</feature>
<feature type="region of interest" description="Disordered" evidence="1">
    <location>
        <begin position="670"/>
        <end position="698"/>
    </location>
</feature>
<protein>
    <submittedName>
        <fullName evidence="2">Uncharacterized protein</fullName>
    </submittedName>
</protein>
<feature type="region of interest" description="Disordered" evidence="1">
    <location>
        <begin position="590"/>
        <end position="620"/>
    </location>
</feature>
<feature type="compositionally biased region" description="Polar residues" evidence="1">
    <location>
        <begin position="610"/>
        <end position="620"/>
    </location>
</feature>
<feature type="compositionally biased region" description="Polar residues" evidence="1">
    <location>
        <begin position="150"/>
        <end position="159"/>
    </location>
</feature>
<feature type="compositionally biased region" description="Basic and acidic residues" evidence="1">
    <location>
        <begin position="229"/>
        <end position="256"/>
    </location>
</feature>
<evidence type="ECO:0000313" key="2">
    <source>
        <dbReference type="EMBL" id="OWF37144.1"/>
    </source>
</evidence>
<feature type="region of interest" description="Disordered" evidence="1">
    <location>
        <begin position="313"/>
        <end position="333"/>
    </location>
</feature>
<proteinExistence type="predicted"/>
<evidence type="ECO:0000313" key="3">
    <source>
        <dbReference type="Proteomes" id="UP000242188"/>
    </source>
</evidence>
<name>A0A210PL03_MIZYE</name>
<keyword evidence="3" id="KW-1185">Reference proteome</keyword>
<feature type="compositionally biased region" description="Polar residues" evidence="1">
    <location>
        <begin position="542"/>
        <end position="553"/>
    </location>
</feature>
<feature type="compositionally biased region" description="Polar residues" evidence="1">
    <location>
        <begin position="316"/>
        <end position="327"/>
    </location>
</feature>
<feature type="compositionally biased region" description="Polar residues" evidence="1">
    <location>
        <begin position="207"/>
        <end position="222"/>
    </location>
</feature>
<dbReference type="EMBL" id="NEDP02005594">
    <property type="protein sequence ID" value="OWF37144.1"/>
    <property type="molecule type" value="Genomic_DNA"/>
</dbReference>
<dbReference type="Proteomes" id="UP000242188">
    <property type="component" value="Unassembled WGS sequence"/>
</dbReference>
<organism evidence="2 3">
    <name type="scientific">Mizuhopecten yessoensis</name>
    <name type="common">Japanese scallop</name>
    <name type="synonym">Patinopecten yessoensis</name>
    <dbReference type="NCBI Taxonomy" id="6573"/>
    <lineage>
        <taxon>Eukaryota</taxon>
        <taxon>Metazoa</taxon>
        <taxon>Spiralia</taxon>
        <taxon>Lophotrochozoa</taxon>
        <taxon>Mollusca</taxon>
        <taxon>Bivalvia</taxon>
        <taxon>Autobranchia</taxon>
        <taxon>Pteriomorphia</taxon>
        <taxon>Pectinida</taxon>
        <taxon>Pectinoidea</taxon>
        <taxon>Pectinidae</taxon>
        <taxon>Mizuhopecten</taxon>
    </lineage>
</organism>
<sequence>MASFSVTSHLKRVRCFSAYLKVPTPISKIMKSVLLVEKICTIESWITRREILESKYYTAKQMEDNCRENGNQKQKGKSKVSPKLTPRRGRKRKQRFTSPKRSPAISIQDSGGLVSDESTAESEGIQSPIHTPKRARRTTNLESPRGTPQLGKQRNSLRQNGDKQPIPNSENDRSSVAVSVDQPVGTHANSIPATTETRNGDGIGRNGDTTSHGPIELATNNKPPIAEQEQSHHFPGKESEVHKALAEEPDVHHEDQSSNVERPWVAGQEFLPRQVTRSADEVLMLAEQGAAEVMARMNCLEKDEDILDVEEKDASKGNTQIESFPSQDSRKIAGKGKQNYVAAYHCNDAEEPRNLYATSADNRQSLTMYEQPTENVAVSGQRVESLNNPPNCDHLPTNGNLQKTGEATDENSGQKGTILSSLLEGRDQESLLAAELLTRLDRDIHLSEIQPTICLDQNNYPNYANMGYGNPSPSQNIGVSKYLEHHQKKLGSSGVETTNKDNGINLSLDPPPPGDQDSCTFQSQQSGLKAVGENGAERLSPPSDSLSTPATRQTASQILYQNNRTGQEQLGPDCQRRHSFHGMVEASSIEQGRINVPPPRHSDPGAPGWEQSQINAPPQQHSNLGVQVWDQGQQSYHQLVSQANQKDPLSLSSAFKAPEDQLNNRYRYGQMIPENSPYHPHQNLGPQKQADNPGLYDRRDQNDAIIPVEQGVSFGHIVEDPHYNGLPSFQSGNYLNLPQEAIDNMIQSQQASSFVGSPSIQGPPLATNVSTPDTSVQGFGDFVNYSRSSQSSEDQVQYFRPIRSKSQGHDEMVTHMVKRRRRSTPAKTVDNDRNPAYVDVVNNSTFRKPPMPFEHGLHQLQAKDSDTDRFFLILSPEVNPDEVRDIGHKGLIAKYIDYLIVENEQITEMSKAVSIPIEHCVMDDPYLMDIIRVKIPFPTLKYYQWLRSYYPSIQIDWLALNHQMLQFQPVGDCRPHHYILDKRPAPVLLGESFYFFQRERDRLLPC</sequence>
<feature type="region of interest" description="Disordered" evidence="1">
    <location>
        <begin position="487"/>
        <end position="553"/>
    </location>
</feature>
<feature type="compositionally biased region" description="Polar residues" evidence="1">
    <location>
        <begin position="166"/>
        <end position="177"/>
    </location>
</feature>
<feature type="region of interest" description="Disordered" evidence="1">
    <location>
        <begin position="65"/>
        <end position="260"/>
    </location>
</feature>
<accession>A0A210PL03</accession>
<feature type="region of interest" description="Disordered" evidence="1">
    <location>
        <begin position="383"/>
        <end position="415"/>
    </location>
</feature>
<feature type="compositionally biased region" description="Polar residues" evidence="1">
    <location>
        <begin position="517"/>
        <end position="527"/>
    </location>
</feature>